<dbReference type="EMBL" id="CR555306">
    <property type="protein sequence ID" value="CAI06378.1"/>
    <property type="molecule type" value="Genomic_DNA"/>
</dbReference>
<evidence type="ECO:0000256" key="1">
    <source>
        <dbReference type="ARBA" id="ARBA00022679"/>
    </source>
</evidence>
<organism evidence="4 5">
    <name type="scientific">Aromatoleum aromaticum (strain DSM 19018 / LMG 30748 / EbN1)</name>
    <name type="common">Azoarcus sp. (strain EbN1)</name>
    <dbReference type="NCBI Taxonomy" id="76114"/>
    <lineage>
        <taxon>Bacteria</taxon>
        <taxon>Pseudomonadati</taxon>
        <taxon>Pseudomonadota</taxon>
        <taxon>Betaproteobacteria</taxon>
        <taxon>Rhodocyclales</taxon>
        <taxon>Rhodocyclaceae</taxon>
        <taxon>Aromatoleum</taxon>
    </lineage>
</organism>
<dbReference type="PANTHER" id="PTHR43877">
    <property type="entry name" value="AMINOALKYLPHOSPHONATE N-ACETYLTRANSFERASE-RELATED-RELATED"/>
    <property type="match status" value="1"/>
</dbReference>
<dbReference type="KEGG" id="eba:ebA505"/>
<keyword evidence="5" id="KW-1185">Reference proteome</keyword>
<dbReference type="Proteomes" id="UP000006552">
    <property type="component" value="Chromosome"/>
</dbReference>
<dbReference type="Pfam" id="PF13508">
    <property type="entry name" value="Acetyltransf_7"/>
    <property type="match status" value="1"/>
</dbReference>
<dbReference type="CDD" id="cd04301">
    <property type="entry name" value="NAT_SF"/>
    <property type="match status" value="1"/>
</dbReference>
<evidence type="ECO:0000313" key="4">
    <source>
        <dbReference type="EMBL" id="CAI06378.1"/>
    </source>
</evidence>
<dbReference type="eggNOG" id="COG3153">
    <property type="taxonomic scope" value="Bacteria"/>
</dbReference>
<dbReference type="SUPFAM" id="SSF55729">
    <property type="entry name" value="Acyl-CoA N-acyltransferases (Nat)"/>
    <property type="match status" value="1"/>
</dbReference>
<dbReference type="InterPro" id="IPR016181">
    <property type="entry name" value="Acyl_CoA_acyltransferase"/>
</dbReference>
<reference evidence="4 5" key="1">
    <citation type="journal article" date="2005" name="Arch. Microbiol.">
        <title>The genome sequence of an anaerobic aromatic-degrading denitrifying bacterium, strain EbN1.</title>
        <authorList>
            <person name="Rabus R."/>
            <person name="Kube M."/>
            <person name="Heider J."/>
            <person name="Beck A."/>
            <person name="Heitmann K."/>
            <person name="Widdel F."/>
            <person name="Reinhardt R."/>
        </authorList>
    </citation>
    <scope>NUCLEOTIDE SEQUENCE [LARGE SCALE GENOMIC DNA]</scope>
    <source>
        <strain evidence="4 5">EbN1</strain>
    </source>
</reference>
<dbReference type="GO" id="GO:0016747">
    <property type="term" value="F:acyltransferase activity, transferring groups other than amino-acyl groups"/>
    <property type="evidence" value="ECO:0007669"/>
    <property type="project" value="InterPro"/>
</dbReference>
<proteinExistence type="predicted"/>
<evidence type="ECO:0000259" key="3">
    <source>
        <dbReference type="PROSITE" id="PS51186"/>
    </source>
</evidence>
<gene>
    <name evidence="4" type="ORF">ebA505</name>
</gene>
<feature type="domain" description="N-acetyltransferase" evidence="3">
    <location>
        <begin position="11"/>
        <end position="158"/>
    </location>
</feature>
<evidence type="ECO:0000256" key="2">
    <source>
        <dbReference type="ARBA" id="ARBA00023315"/>
    </source>
</evidence>
<keyword evidence="2" id="KW-0012">Acyltransferase</keyword>
<name>Q5P8I1_AROAE</name>
<keyword evidence="1" id="KW-0808">Transferase</keyword>
<dbReference type="InterPro" id="IPR000182">
    <property type="entry name" value="GNAT_dom"/>
</dbReference>
<dbReference type="InterPro" id="IPR050832">
    <property type="entry name" value="Bact_Acetyltransf"/>
</dbReference>
<dbReference type="Gene3D" id="3.40.630.30">
    <property type="match status" value="1"/>
</dbReference>
<dbReference type="HOGENOM" id="CLU_081840_2_0_4"/>
<sequence length="176" mass="18450">MPPTVTHMTKLIIRSEAPEDAAAIEAVTESAFRHAPHSDHNEQFILAALRDAGALSVSLVAEMDGVIVGNVVLSPVSISSGAAGWFGVGPVSVIPELQGRGIGAQLMREALARLSAQGASGCVVLGDPSYYKRFGFANEAGLVLPDVPPEYFMALSFGQPMATGTVTYHHAFGMTR</sequence>
<protein>
    <submittedName>
        <fullName evidence="4">Predicted acetyltransferase</fullName>
    </submittedName>
</protein>
<dbReference type="AlphaFoldDB" id="Q5P8I1"/>
<dbReference type="PROSITE" id="PS51186">
    <property type="entry name" value="GNAT"/>
    <property type="match status" value="1"/>
</dbReference>
<dbReference type="STRING" id="76114.ebA505"/>
<accession>Q5P8I1</accession>
<evidence type="ECO:0000313" key="5">
    <source>
        <dbReference type="Proteomes" id="UP000006552"/>
    </source>
</evidence>